<feature type="transmembrane region" description="Helical" evidence="2">
    <location>
        <begin position="205"/>
        <end position="224"/>
    </location>
</feature>
<proteinExistence type="predicted"/>
<dbReference type="AlphaFoldDB" id="A0A0D8BF41"/>
<dbReference type="Proteomes" id="UP000032545">
    <property type="component" value="Unassembled WGS sequence"/>
</dbReference>
<feature type="transmembrane region" description="Helical" evidence="2">
    <location>
        <begin position="289"/>
        <end position="308"/>
    </location>
</feature>
<feature type="compositionally biased region" description="Low complexity" evidence="1">
    <location>
        <begin position="595"/>
        <end position="605"/>
    </location>
</feature>
<keyword evidence="2" id="KW-1133">Transmembrane helix</keyword>
<feature type="transmembrane region" description="Helical" evidence="2">
    <location>
        <begin position="315"/>
        <end position="333"/>
    </location>
</feature>
<feature type="compositionally biased region" description="Polar residues" evidence="1">
    <location>
        <begin position="573"/>
        <end position="584"/>
    </location>
</feature>
<feature type="region of interest" description="Disordered" evidence="1">
    <location>
        <begin position="532"/>
        <end position="629"/>
    </location>
</feature>
<evidence type="ECO:0000313" key="4">
    <source>
        <dbReference type="Proteomes" id="UP000032545"/>
    </source>
</evidence>
<name>A0A0D8BF41_9ACTN</name>
<feature type="transmembrane region" description="Helical" evidence="2">
    <location>
        <begin position="75"/>
        <end position="95"/>
    </location>
</feature>
<comment type="caution">
    <text evidence="3">The sequence shown here is derived from an EMBL/GenBank/DDBJ whole genome shotgun (WGS) entry which is preliminary data.</text>
</comment>
<accession>A0A0D8BF41</accession>
<dbReference type="PATRIC" id="fig|1502723.3.peg.2434"/>
<keyword evidence="2" id="KW-0812">Transmembrane</keyword>
<evidence type="ECO:0000313" key="3">
    <source>
        <dbReference type="EMBL" id="KJE22685.1"/>
    </source>
</evidence>
<evidence type="ECO:0000256" key="1">
    <source>
        <dbReference type="SAM" id="MobiDB-lite"/>
    </source>
</evidence>
<reference evidence="4" key="1">
    <citation type="submission" date="2015-02" db="EMBL/GenBank/DDBJ databases">
        <title>Draft Genome of Frankia sp. CpI1-S.</title>
        <authorList>
            <person name="Oshone R.T."/>
            <person name="Ngom M."/>
            <person name="Ghodhbane-Gtari F."/>
            <person name="Gtari M."/>
            <person name="Morris K."/>
            <person name="Thomas K."/>
            <person name="Sen A."/>
            <person name="Tisa L.S."/>
        </authorList>
    </citation>
    <scope>NUCLEOTIDE SEQUENCE [LARGE SCALE GENOMIC DNA]</scope>
    <source>
        <strain evidence="4">CpI1-S</strain>
    </source>
</reference>
<feature type="transmembrane region" description="Helical" evidence="2">
    <location>
        <begin position="101"/>
        <end position="121"/>
    </location>
</feature>
<reference evidence="3 4" key="2">
    <citation type="journal article" date="2016" name="Genome Announc.">
        <title>Permanent Draft Genome Sequences for Two Variants of Frankia sp. Strain CpI1, the First Frankia Strain Isolated from Root Nodules of Comptonia peregrina.</title>
        <authorList>
            <person name="Oshone R."/>
            <person name="Hurst S.G.IV."/>
            <person name="Abebe-Akele F."/>
            <person name="Simpson S."/>
            <person name="Morris K."/>
            <person name="Thomas W.K."/>
            <person name="Tisa L.S."/>
        </authorList>
    </citation>
    <scope>NUCLEOTIDE SEQUENCE [LARGE SCALE GENOMIC DNA]</scope>
    <source>
        <strain evidence="4">CpI1-S</strain>
    </source>
</reference>
<feature type="transmembrane region" description="Helical" evidence="2">
    <location>
        <begin position="345"/>
        <end position="363"/>
    </location>
</feature>
<organism evidence="3 4">
    <name type="scientific">Frankia torreyi</name>
    <dbReference type="NCBI Taxonomy" id="1856"/>
    <lineage>
        <taxon>Bacteria</taxon>
        <taxon>Bacillati</taxon>
        <taxon>Actinomycetota</taxon>
        <taxon>Actinomycetes</taxon>
        <taxon>Frankiales</taxon>
        <taxon>Frankiaceae</taxon>
        <taxon>Frankia</taxon>
    </lineage>
</organism>
<evidence type="ECO:0008006" key="5">
    <source>
        <dbReference type="Google" id="ProtNLM"/>
    </source>
</evidence>
<protein>
    <recommendedName>
        <fullName evidence="5">Dolichyl-phosphate-mannose-protein mannosyltransferase</fullName>
    </recommendedName>
</protein>
<feature type="transmembrane region" description="Helical" evidence="2">
    <location>
        <begin position="456"/>
        <end position="476"/>
    </location>
</feature>
<keyword evidence="4" id="KW-1185">Reference proteome</keyword>
<evidence type="ECO:0000256" key="2">
    <source>
        <dbReference type="SAM" id="Phobius"/>
    </source>
</evidence>
<feature type="transmembrane region" description="Helical" evidence="2">
    <location>
        <begin position="172"/>
        <end position="193"/>
    </location>
</feature>
<feature type="compositionally biased region" description="Low complexity" evidence="1">
    <location>
        <begin position="614"/>
        <end position="625"/>
    </location>
</feature>
<dbReference type="EMBL" id="JYFN01000021">
    <property type="protein sequence ID" value="KJE22685.1"/>
    <property type="molecule type" value="Genomic_DNA"/>
</dbReference>
<gene>
    <name evidence="3" type="ORF">FF36_03051</name>
</gene>
<keyword evidence="2" id="KW-0472">Membrane</keyword>
<sequence>MVAAGAVALGLSGVLCLLHAYLTRPFWYDEIWRAHFVSEPLTSFWSELTVANTPSALGWLGITRLAGEAFGWHSWSLRLPGFVAVPLLGAAIVVLTRRFAGTASAVFAACWLCLNTTFLDLATQLKPYTVEALVTVCIVVIWTADPLGPPDEVPAAGAPRGPDRGRLVRRTVAGVLALVAVPGIFVVLPLAAVDVWRGPARRWRLVECLPALAFSAVHTVGFVAHQSSQRNGDYWDRQFLAGRGPWAALRFVADQVRATVTGSPPGIDRFDPSLIHGTVPTGPLGSAPAALIAIAVAAAGATGVAALARHRQGRALLAALGGAELMMLGASAARYWPFGPTRTNLYVVPLLVVVVVVGVERAIRSLLSAVRGRLPRGGPQQAAGRSKDALPTLALPGSVIARSLSDSSPELVTESDGSCALPGALDSAVADSPPPAPAGPARVPGLAGSRVGLARAAVVLPLAAVVAITGCGVLLLQTSLSGSRPLWEHRDRLRGLDLMVDAAIVTRRVARPGDVVAVGGRLARPGWLYAMEASDDGPREPTDLQPGPAGDGRPRRGAVGGTVASAAAERSVGETSASEASTVGSVGAVPAPSRVAAGGSAVDGGSAVGDHRPAGPAADAQAPATGGVGAPARIARRDTVFFGGAKPALLRQLARRPVPPGHLLVFVFDVERTSLAGQLAPLHRAGWCATQDWNFRLTGVLTRYDRCAPSSPPPRRVIVAYH</sequence>